<dbReference type="EMBL" id="ML986639">
    <property type="protein sequence ID" value="KAF2262511.1"/>
    <property type="molecule type" value="Genomic_DNA"/>
</dbReference>
<accession>A0A9P4N7N4</accession>
<protein>
    <submittedName>
        <fullName evidence="1">Uncharacterized protein</fullName>
    </submittedName>
</protein>
<dbReference type="Proteomes" id="UP000800093">
    <property type="component" value="Unassembled WGS sequence"/>
</dbReference>
<evidence type="ECO:0000313" key="2">
    <source>
        <dbReference type="Proteomes" id="UP000800093"/>
    </source>
</evidence>
<organism evidence="1 2">
    <name type="scientific">Lojkania enalia</name>
    <dbReference type="NCBI Taxonomy" id="147567"/>
    <lineage>
        <taxon>Eukaryota</taxon>
        <taxon>Fungi</taxon>
        <taxon>Dikarya</taxon>
        <taxon>Ascomycota</taxon>
        <taxon>Pezizomycotina</taxon>
        <taxon>Dothideomycetes</taxon>
        <taxon>Pleosporomycetidae</taxon>
        <taxon>Pleosporales</taxon>
        <taxon>Pleosporales incertae sedis</taxon>
        <taxon>Lojkania</taxon>
    </lineage>
</organism>
<dbReference type="AlphaFoldDB" id="A0A9P4N7N4"/>
<dbReference type="OrthoDB" id="4738706at2759"/>
<evidence type="ECO:0000313" key="1">
    <source>
        <dbReference type="EMBL" id="KAF2262511.1"/>
    </source>
</evidence>
<gene>
    <name evidence="1" type="ORF">CC78DRAFT_315383</name>
</gene>
<name>A0A9P4N7N4_9PLEO</name>
<comment type="caution">
    <text evidence="1">The sequence shown here is derived from an EMBL/GenBank/DDBJ whole genome shotgun (WGS) entry which is preliminary data.</text>
</comment>
<sequence>MQSPCKSFDRTSIRAANLRGDYEELEQLVEYERYLARELPVLVRARLEASILRATGPIESQLFSQIGDMLRNCQADLYRAYTTGVQPLSETVANDPATELSLSLPPQVEPAAQLAESLPVPDIPAFFAPPLLSFNNYYIRELFSDPIEPAYTSQESSNFSDSGFNSMITGSDPFLDLWEGHAEESRRQFCLWMRCSANRRLTWAQMRIGRRWKAAHRRWTRKADGHFREWTGRADSLLKRILLRIW</sequence>
<reference evidence="2" key="1">
    <citation type="journal article" date="2020" name="Stud. Mycol.">
        <title>101 Dothideomycetes genomes: A test case for predicting lifestyles and emergence of pathogens.</title>
        <authorList>
            <person name="Haridas S."/>
            <person name="Albert R."/>
            <person name="Binder M."/>
            <person name="Bloem J."/>
            <person name="LaButti K."/>
            <person name="Salamov A."/>
            <person name="Andreopoulos B."/>
            <person name="Baker S."/>
            <person name="Barry K."/>
            <person name="Bills G."/>
            <person name="Bluhm B."/>
            <person name="Cannon C."/>
            <person name="Castanera R."/>
            <person name="Culley D."/>
            <person name="Daum C."/>
            <person name="Ezra D."/>
            <person name="Gonzalez J."/>
            <person name="Henrissat B."/>
            <person name="Kuo A."/>
            <person name="Liang C."/>
            <person name="Lipzen A."/>
            <person name="Lutzoni F."/>
            <person name="Magnuson J."/>
            <person name="Mondo S."/>
            <person name="Nolan M."/>
            <person name="Ohm R."/>
            <person name="Pangilinan J."/>
            <person name="Park H.-J."/>
            <person name="Ramirez L."/>
            <person name="Alfaro M."/>
            <person name="Sun H."/>
            <person name="Tritt A."/>
            <person name="Yoshinaga Y."/>
            <person name="Zwiers L.-H."/>
            <person name="Turgeon B."/>
            <person name="Goodwin S."/>
            <person name="Spatafora J."/>
            <person name="Crous P."/>
            <person name="Grigoriev I."/>
        </authorList>
    </citation>
    <scope>NUCLEOTIDE SEQUENCE [LARGE SCALE GENOMIC DNA]</scope>
    <source>
        <strain evidence="2">CBS 304.66</strain>
    </source>
</reference>
<proteinExistence type="predicted"/>
<keyword evidence="2" id="KW-1185">Reference proteome</keyword>